<keyword evidence="1" id="KW-1133">Transmembrane helix</keyword>
<organism evidence="2 3">
    <name type="scientific">Candidatus Colwellbacteria bacterium CG23_combo_of_CG06-09_8_20_14_all_42_19</name>
    <dbReference type="NCBI Taxonomy" id="1974541"/>
    <lineage>
        <taxon>Bacteria</taxon>
        <taxon>Candidatus Colwelliibacteriota</taxon>
    </lineage>
</organism>
<dbReference type="AlphaFoldDB" id="A0A2H0AMB2"/>
<feature type="transmembrane region" description="Helical" evidence="1">
    <location>
        <begin position="122"/>
        <end position="138"/>
    </location>
</feature>
<comment type="caution">
    <text evidence="2">The sequence shown here is derived from an EMBL/GenBank/DDBJ whole genome shotgun (WGS) entry which is preliminary data.</text>
</comment>
<reference evidence="2 3" key="1">
    <citation type="submission" date="2017-09" db="EMBL/GenBank/DDBJ databases">
        <title>Depth-based differentiation of microbial function through sediment-hosted aquifers and enrichment of novel symbionts in the deep terrestrial subsurface.</title>
        <authorList>
            <person name="Probst A.J."/>
            <person name="Ladd B."/>
            <person name="Jarett J.K."/>
            <person name="Geller-Mcgrath D.E."/>
            <person name="Sieber C.M."/>
            <person name="Emerson J.B."/>
            <person name="Anantharaman K."/>
            <person name="Thomas B.C."/>
            <person name="Malmstrom R."/>
            <person name="Stieglmeier M."/>
            <person name="Klingl A."/>
            <person name="Woyke T."/>
            <person name="Ryan C.M."/>
            <person name="Banfield J.F."/>
        </authorList>
    </citation>
    <scope>NUCLEOTIDE SEQUENCE [LARGE SCALE GENOMIC DNA]</scope>
    <source>
        <strain evidence="2">CG23_combo_of_CG06-09_8_20_14_all_42_19</strain>
    </source>
</reference>
<gene>
    <name evidence="2" type="ORF">COX15_00380</name>
</gene>
<dbReference type="Proteomes" id="UP000230007">
    <property type="component" value="Unassembled WGS sequence"/>
</dbReference>
<accession>A0A2H0AMB2</accession>
<dbReference type="EMBL" id="PCSK01000008">
    <property type="protein sequence ID" value="PIP46551.1"/>
    <property type="molecule type" value="Genomic_DNA"/>
</dbReference>
<evidence type="ECO:0000256" key="1">
    <source>
        <dbReference type="SAM" id="Phobius"/>
    </source>
</evidence>
<keyword evidence="1" id="KW-0812">Transmembrane</keyword>
<feature type="transmembrane region" description="Helical" evidence="1">
    <location>
        <begin position="35"/>
        <end position="61"/>
    </location>
</feature>
<feature type="transmembrane region" description="Helical" evidence="1">
    <location>
        <begin position="91"/>
        <end position="110"/>
    </location>
</feature>
<keyword evidence="1" id="KW-0472">Membrane</keyword>
<name>A0A2H0AMB2_9BACT</name>
<protein>
    <recommendedName>
        <fullName evidence="4">Rod shape-determining protein MreD</fullName>
    </recommendedName>
</protein>
<sequence>MFRFIASLGLVALAALLQLTNYAFIAGVKPNFTFVAILIFALIYTDWLKRAILIFIAALVLKFNQGIELENILFILSSLMGILIIDKLPSSRFINSILAVLAATLFMNIFHFEVWPLFKEMAYNILIFLSFYGIYQLWHGVLEKRQ</sequence>
<evidence type="ECO:0000313" key="2">
    <source>
        <dbReference type="EMBL" id="PIP46551.1"/>
    </source>
</evidence>
<evidence type="ECO:0008006" key="4">
    <source>
        <dbReference type="Google" id="ProtNLM"/>
    </source>
</evidence>
<proteinExistence type="predicted"/>
<evidence type="ECO:0000313" key="3">
    <source>
        <dbReference type="Proteomes" id="UP000230007"/>
    </source>
</evidence>